<dbReference type="GO" id="GO:0006360">
    <property type="term" value="P:transcription by RNA polymerase I"/>
    <property type="evidence" value="ECO:0007669"/>
    <property type="project" value="InterPro"/>
</dbReference>
<feature type="region of interest" description="Disordered" evidence="1">
    <location>
        <begin position="1"/>
        <end position="26"/>
    </location>
</feature>
<evidence type="ECO:0000313" key="2">
    <source>
        <dbReference type="EMBL" id="KAK5091338.1"/>
    </source>
</evidence>
<protein>
    <submittedName>
        <fullName evidence="2">Uncharacterized protein</fullName>
    </submittedName>
</protein>
<name>A0AAN7YK95_9EURO</name>
<gene>
    <name evidence="2" type="ORF">LTR05_001521</name>
</gene>
<dbReference type="InterPro" id="IPR022793">
    <property type="entry name" value="Rrn10"/>
</dbReference>
<organism evidence="2 3">
    <name type="scientific">Lithohypha guttulata</name>
    <dbReference type="NCBI Taxonomy" id="1690604"/>
    <lineage>
        <taxon>Eukaryota</taxon>
        <taxon>Fungi</taxon>
        <taxon>Dikarya</taxon>
        <taxon>Ascomycota</taxon>
        <taxon>Pezizomycotina</taxon>
        <taxon>Eurotiomycetes</taxon>
        <taxon>Chaetothyriomycetidae</taxon>
        <taxon>Chaetothyriales</taxon>
        <taxon>Trichomeriaceae</taxon>
        <taxon>Lithohypha</taxon>
    </lineage>
</organism>
<feature type="region of interest" description="Disordered" evidence="1">
    <location>
        <begin position="172"/>
        <end position="207"/>
    </location>
</feature>
<feature type="compositionally biased region" description="Basic residues" evidence="1">
    <location>
        <begin position="194"/>
        <end position="207"/>
    </location>
</feature>
<dbReference type="Proteomes" id="UP001309876">
    <property type="component" value="Unassembled WGS sequence"/>
</dbReference>
<comment type="caution">
    <text evidence="2">The sequence shown here is derived from an EMBL/GenBank/DDBJ whole genome shotgun (WGS) entry which is preliminary data.</text>
</comment>
<accession>A0AAN7YK95</accession>
<feature type="compositionally biased region" description="Basic and acidic residues" evidence="1">
    <location>
        <begin position="9"/>
        <end position="26"/>
    </location>
</feature>
<reference evidence="2 3" key="1">
    <citation type="submission" date="2023-08" db="EMBL/GenBank/DDBJ databases">
        <title>Black Yeasts Isolated from many extreme environments.</title>
        <authorList>
            <person name="Coleine C."/>
            <person name="Stajich J.E."/>
            <person name="Selbmann L."/>
        </authorList>
    </citation>
    <scope>NUCLEOTIDE SEQUENCE [LARGE SCALE GENOMIC DNA]</scope>
    <source>
        <strain evidence="2 3">CCFEE 5910</strain>
    </source>
</reference>
<proteinExistence type="predicted"/>
<dbReference type="AlphaFoldDB" id="A0AAN7YK95"/>
<evidence type="ECO:0000256" key="1">
    <source>
        <dbReference type="SAM" id="MobiDB-lite"/>
    </source>
</evidence>
<dbReference type="EMBL" id="JAVRRJ010000001">
    <property type="protein sequence ID" value="KAK5091338.1"/>
    <property type="molecule type" value="Genomic_DNA"/>
</dbReference>
<evidence type="ECO:0000313" key="3">
    <source>
        <dbReference type="Proteomes" id="UP001309876"/>
    </source>
</evidence>
<sequence length="207" mass="23938">MSTPRNKKRNEDTEPRRENREKRREGTLYDAVAGRIGRNGFLTSVQLQSDTARPSAPEEVLHRRLNAPAETILNHYDADKSLNPKTQKLPDSCLLKEIHAYVSDFYELTTKEKFDFESLDETALLAMGILLEEACKEALGETGDMVFTEPQSRDHQRPMDRMAQHQIIGRVVPQTIHEYQSSSEEEEAREQPKPRKRQRRRYTSPGE</sequence>
<keyword evidence="3" id="KW-1185">Reference proteome</keyword>
<dbReference type="PANTHER" id="PTHR28054:SF1">
    <property type="entry name" value="RNA POLYMERASE I-SPECIFIC TRANSCRIPTION INITIATION FACTOR RRN10"/>
    <property type="match status" value="1"/>
</dbReference>
<dbReference type="PANTHER" id="PTHR28054">
    <property type="entry name" value="RNA POLYMERASE I-SPECIFIC TRANSCRIPTION INITIATION FACTOR RRN10"/>
    <property type="match status" value="1"/>
</dbReference>